<dbReference type="Proteomes" id="UP001140560">
    <property type="component" value="Unassembled WGS sequence"/>
</dbReference>
<proteinExistence type="predicted"/>
<reference evidence="1" key="1">
    <citation type="submission" date="2022-10" db="EMBL/GenBank/DDBJ databases">
        <title>Tapping the CABI collections for fungal endophytes: first genome assemblies for Collariella, Neodidymelliopsis, Ascochyta clinopodiicola, Didymella pomorum, Didymosphaeria variabile, Neocosmospora piperis and Neocucurbitaria cava.</title>
        <authorList>
            <person name="Hill R."/>
        </authorList>
    </citation>
    <scope>NUCLEOTIDE SEQUENCE</scope>
    <source>
        <strain evidence="1">IMI 356814</strain>
    </source>
</reference>
<dbReference type="OrthoDB" id="3740062at2759"/>
<gene>
    <name evidence="1" type="ORF">N0V83_010926</name>
</gene>
<evidence type="ECO:0000313" key="2">
    <source>
        <dbReference type="Proteomes" id="UP001140560"/>
    </source>
</evidence>
<sequence>MPNVTLSAGGYRATQPAHVQIRATIDTMNILKGGKDIRNYSGTARKELLHGGTVEVIGKNGETLIGEAPKLALVVVSTVFRDYFEQNSTASSVKVAYEFVDEDAVAKVLTWVNTIVRTTGKFGINIPDSNVDLIKVRYAAQTLGMDLYVSHFVKAYKDDLRLRTPPKEECALLEHSTVYKQDDLVNALGGRMAYLRRTRAFNKDGLVFLTEFLKANEKIGAAVQEADTRANAKRAGGGTQA</sequence>
<dbReference type="AlphaFoldDB" id="A0A9W8XZ30"/>
<organism evidence="1 2">
    <name type="scientific">Neocucurbitaria cava</name>
    <dbReference type="NCBI Taxonomy" id="798079"/>
    <lineage>
        <taxon>Eukaryota</taxon>
        <taxon>Fungi</taxon>
        <taxon>Dikarya</taxon>
        <taxon>Ascomycota</taxon>
        <taxon>Pezizomycotina</taxon>
        <taxon>Dothideomycetes</taxon>
        <taxon>Pleosporomycetidae</taxon>
        <taxon>Pleosporales</taxon>
        <taxon>Pleosporineae</taxon>
        <taxon>Cucurbitariaceae</taxon>
        <taxon>Neocucurbitaria</taxon>
    </lineage>
</organism>
<comment type="caution">
    <text evidence="1">The sequence shown here is derived from an EMBL/GenBank/DDBJ whole genome shotgun (WGS) entry which is preliminary data.</text>
</comment>
<evidence type="ECO:0000313" key="1">
    <source>
        <dbReference type="EMBL" id="KAJ4361985.1"/>
    </source>
</evidence>
<protein>
    <recommendedName>
        <fullName evidence="3">BTB domain-containing protein</fullName>
    </recommendedName>
</protein>
<keyword evidence="2" id="KW-1185">Reference proteome</keyword>
<name>A0A9W8XZ30_9PLEO</name>
<evidence type="ECO:0008006" key="3">
    <source>
        <dbReference type="Google" id="ProtNLM"/>
    </source>
</evidence>
<dbReference type="EMBL" id="JAPEUY010000022">
    <property type="protein sequence ID" value="KAJ4361985.1"/>
    <property type="molecule type" value="Genomic_DNA"/>
</dbReference>
<accession>A0A9W8XZ30</accession>